<dbReference type="Proteomes" id="UP001055102">
    <property type="component" value="Unassembled WGS sequence"/>
</dbReference>
<dbReference type="RefSeq" id="WP_238275192.1">
    <property type="nucleotide sequence ID" value="NZ_BPQR01000030.1"/>
</dbReference>
<accession>A0ABQ4SVD6</accession>
<evidence type="ECO:0000313" key="1">
    <source>
        <dbReference type="EMBL" id="GJE06469.1"/>
    </source>
</evidence>
<evidence type="ECO:0000313" key="2">
    <source>
        <dbReference type="Proteomes" id="UP001055102"/>
    </source>
</evidence>
<evidence type="ECO:0008006" key="3">
    <source>
        <dbReference type="Google" id="ProtNLM"/>
    </source>
</evidence>
<organism evidence="1 2">
    <name type="scientific">Methylobacterium jeotgali</name>
    <dbReference type="NCBI Taxonomy" id="381630"/>
    <lineage>
        <taxon>Bacteria</taxon>
        <taxon>Pseudomonadati</taxon>
        <taxon>Pseudomonadota</taxon>
        <taxon>Alphaproteobacteria</taxon>
        <taxon>Hyphomicrobiales</taxon>
        <taxon>Methylobacteriaceae</taxon>
        <taxon>Methylobacterium</taxon>
    </lineage>
</organism>
<name>A0ABQ4SVD6_9HYPH</name>
<reference evidence="1" key="2">
    <citation type="submission" date="2021-08" db="EMBL/GenBank/DDBJ databases">
        <authorList>
            <person name="Tani A."/>
            <person name="Ola A."/>
            <person name="Ogura Y."/>
            <person name="Katsura K."/>
            <person name="Hayashi T."/>
        </authorList>
    </citation>
    <scope>NUCLEOTIDE SEQUENCE</scope>
    <source>
        <strain evidence="1">LMG 23639</strain>
    </source>
</reference>
<protein>
    <recommendedName>
        <fullName evidence="3">Rha family transcriptional regulator</fullName>
    </recommendedName>
</protein>
<sequence>MFSKGPKTVISETGRAVALSITPYEGEPRVLDTALAAQLGMARPTNIRGVIETHRDELQAFGGLHSARANLGAQGGRPAEAFYLNRQQALLVCILSKTDKAKAVRAEVIRRFDAYEELTRPAPVPATPVFQVPQTFSEALRLVVTTRHEG</sequence>
<gene>
    <name evidence="1" type="ORF">AOPFMNJM_1789</name>
</gene>
<proteinExistence type="predicted"/>
<keyword evidence="2" id="KW-1185">Reference proteome</keyword>
<reference evidence="1" key="1">
    <citation type="journal article" date="2021" name="Front. Microbiol.">
        <title>Comprehensive Comparative Genomics and Phenotyping of Methylobacterium Species.</title>
        <authorList>
            <person name="Alessa O."/>
            <person name="Ogura Y."/>
            <person name="Fujitani Y."/>
            <person name="Takami H."/>
            <person name="Hayashi T."/>
            <person name="Sahin N."/>
            <person name="Tani A."/>
        </authorList>
    </citation>
    <scope>NUCLEOTIDE SEQUENCE</scope>
    <source>
        <strain evidence="1">LMG 23639</strain>
    </source>
</reference>
<dbReference type="EMBL" id="BPQR01000030">
    <property type="protein sequence ID" value="GJE06469.1"/>
    <property type="molecule type" value="Genomic_DNA"/>
</dbReference>
<comment type="caution">
    <text evidence="1">The sequence shown here is derived from an EMBL/GenBank/DDBJ whole genome shotgun (WGS) entry which is preliminary data.</text>
</comment>